<dbReference type="InterPro" id="IPR051685">
    <property type="entry name" value="Ycf3/AcsC/BcsC/TPR_MFPF"/>
</dbReference>
<accession>A0A0A7V1V7</accession>
<dbReference type="InterPro" id="IPR011990">
    <property type="entry name" value="TPR-like_helical_dom_sf"/>
</dbReference>
<proteinExistence type="predicted"/>
<dbReference type="RefSeq" id="WP_048106347.1">
    <property type="nucleotide sequence ID" value="NZ_CP007026.1"/>
</dbReference>
<dbReference type="NCBIfam" id="NF047558">
    <property type="entry name" value="TPR_END_plus"/>
    <property type="match status" value="1"/>
</dbReference>
<protein>
    <submittedName>
        <fullName evidence="4">Tetratricopeptide repeat protein</fullName>
    </submittedName>
</protein>
<reference evidence="4 6" key="1">
    <citation type="journal article" date="2015" name="Proc. Natl. Acad. Sci. U.S.A.">
        <title>Genomic and proteomic characterization of "Candidatus Nitrosopelagicus brevis": An ammonia-oxidizing archaeon from the open ocean.</title>
        <authorList>
            <person name="Santoro A.E."/>
            <person name="Dupont C.L."/>
            <person name="Richter R.A."/>
            <person name="Craig M.T."/>
            <person name="Carini P."/>
            <person name="McIlvin M.R."/>
            <person name="Yang Y."/>
            <person name="Orsi W.D."/>
            <person name="Moran D.M."/>
            <person name="Saito M.A."/>
        </authorList>
    </citation>
    <scope>NUCLEOTIDE SEQUENCE [LARGE SCALE GENOMIC DNA]</scope>
    <source>
        <strain evidence="4">CN25</strain>
        <strain evidence="6">V2</strain>
    </source>
</reference>
<dbReference type="HOGENOM" id="CLU_003728_14_2_2"/>
<organism evidence="4 6">
    <name type="scientific">Candidatus Nitrosopelagicus brevis</name>
    <dbReference type="NCBI Taxonomy" id="1410606"/>
    <lineage>
        <taxon>Archaea</taxon>
        <taxon>Nitrososphaerota</taxon>
    </lineage>
</organism>
<dbReference type="EMBL" id="LXWN01000002">
    <property type="protein sequence ID" value="PTL87190.1"/>
    <property type="molecule type" value="Genomic_DNA"/>
</dbReference>
<dbReference type="InterPro" id="IPR019734">
    <property type="entry name" value="TPR_rpt"/>
</dbReference>
<dbReference type="OrthoDB" id="115601at2157"/>
<keyword evidence="2 3" id="KW-0802">TPR repeat</keyword>
<keyword evidence="7" id="KW-1185">Reference proteome</keyword>
<dbReference type="Pfam" id="PF12895">
    <property type="entry name" value="ANAPC3"/>
    <property type="match status" value="1"/>
</dbReference>
<dbReference type="Pfam" id="PF07719">
    <property type="entry name" value="TPR_2"/>
    <property type="match status" value="1"/>
</dbReference>
<gene>
    <name evidence="5" type="ORF">A7X95_04560</name>
    <name evidence="4" type="ORF">T478_1386</name>
</gene>
<reference evidence="5" key="2">
    <citation type="submission" date="2016-05" db="EMBL/GenBank/DDBJ databases">
        <authorList>
            <person name="Lavstsen T."/>
            <person name="Jespersen J.S."/>
        </authorList>
    </citation>
    <scope>NUCLEOTIDE SEQUENCE [LARGE SCALE GENOMIC DNA]</scope>
    <source>
        <strain evidence="5">U25</strain>
    </source>
</reference>
<dbReference type="PROSITE" id="PS50005">
    <property type="entry name" value="TPR"/>
    <property type="match status" value="2"/>
</dbReference>
<dbReference type="AlphaFoldDB" id="A0A0A7V1V7"/>
<evidence type="ECO:0000313" key="7">
    <source>
        <dbReference type="Proteomes" id="UP000241022"/>
    </source>
</evidence>
<dbReference type="PANTHER" id="PTHR44943">
    <property type="entry name" value="CELLULOSE SYNTHASE OPERON PROTEIN C"/>
    <property type="match status" value="1"/>
</dbReference>
<feature type="repeat" description="TPR" evidence="3">
    <location>
        <begin position="72"/>
        <end position="105"/>
    </location>
</feature>
<evidence type="ECO:0000256" key="1">
    <source>
        <dbReference type="ARBA" id="ARBA00022737"/>
    </source>
</evidence>
<reference evidence="7" key="3">
    <citation type="submission" date="2016-05" db="EMBL/GenBank/DDBJ databases">
        <authorList>
            <person name="Dupont C."/>
            <person name="Santoro A."/>
        </authorList>
    </citation>
    <scope>NUCLEOTIDE SEQUENCE [LARGE SCALE GENOMIC DNA]</scope>
    <source>
        <strain evidence="7">U25</strain>
    </source>
</reference>
<dbReference type="STRING" id="1410606.T478_1386"/>
<dbReference type="KEGG" id="nbv:T478_1386"/>
<dbReference type="Proteomes" id="UP000030944">
    <property type="component" value="Chromosome"/>
</dbReference>
<evidence type="ECO:0000313" key="6">
    <source>
        <dbReference type="Proteomes" id="UP000030944"/>
    </source>
</evidence>
<evidence type="ECO:0000313" key="5">
    <source>
        <dbReference type="EMBL" id="PTL87190.1"/>
    </source>
</evidence>
<sequence length="163" mass="18331">MSEIESLLKSGQTALNLGNPKDALAFYEKVLEQDPTNLQALFKKGNIFGKFGKYEDAIICYDGVLSQEKEDILSLLNKGLCFHKIEQYVPAIECFDIVLKIKPDSKTGMYNMASSLIKSGKLKEGLQVLSQLIELDASYKEQAKCDIDFIDIKHLNEFKEVTV</sequence>
<dbReference type="Proteomes" id="UP000241022">
    <property type="component" value="Unassembled WGS sequence"/>
</dbReference>
<dbReference type="InterPro" id="IPR013105">
    <property type="entry name" value="TPR_2"/>
</dbReference>
<evidence type="ECO:0000256" key="2">
    <source>
        <dbReference type="ARBA" id="ARBA00022803"/>
    </source>
</evidence>
<dbReference type="PANTHER" id="PTHR44943:SF8">
    <property type="entry name" value="TPR REPEAT-CONTAINING PROTEIN MJ0263"/>
    <property type="match status" value="1"/>
</dbReference>
<dbReference type="SMART" id="SM00028">
    <property type="entry name" value="TPR"/>
    <property type="match status" value="4"/>
</dbReference>
<reference evidence="5 7" key="4">
    <citation type="submission" date="2018-04" db="EMBL/GenBank/DDBJ databases">
        <title>Transcriptomics of ammonia oxidizing archaea.</title>
        <authorList>
            <person name="Carini P."/>
        </authorList>
    </citation>
    <scope>NUCLEOTIDE SEQUENCE [LARGE SCALE GENOMIC DNA]</scope>
    <source>
        <strain evidence="5 7">U25</strain>
    </source>
</reference>
<evidence type="ECO:0000313" key="4">
    <source>
        <dbReference type="EMBL" id="AJA93027.1"/>
    </source>
</evidence>
<evidence type="ECO:0000256" key="3">
    <source>
        <dbReference type="PROSITE-ProRule" id="PRU00339"/>
    </source>
</evidence>
<name>A0A0A7V1V7_9ARCH</name>
<feature type="repeat" description="TPR" evidence="3">
    <location>
        <begin position="4"/>
        <end position="37"/>
    </location>
</feature>
<dbReference type="Gene3D" id="1.25.40.10">
    <property type="entry name" value="Tetratricopeptide repeat domain"/>
    <property type="match status" value="1"/>
</dbReference>
<dbReference type="EMBL" id="CP007026">
    <property type="protein sequence ID" value="AJA93027.1"/>
    <property type="molecule type" value="Genomic_DNA"/>
</dbReference>
<dbReference type="GeneID" id="24817259"/>
<keyword evidence="1" id="KW-0677">Repeat</keyword>
<dbReference type="SUPFAM" id="SSF48452">
    <property type="entry name" value="TPR-like"/>
    <property type="match status" value="1"/>
</dbReference>